<accession>A0ABX5Y9H2</accession>
<dbReference type="InterPro" id="IPR032710">
    <property type="entry name" value="NTF2-like_dom_sf"/>
</dbReference>
<dbReference type="SUPFAM" id="SSF54427">
    <property type="entry name" value="NTF2-like"/>
    <property type="match status" value="1"/>
</dbReference>
<dbReference type="Proteomes" id="UP000320717">
    <property type="component" value="Chromosome"/>
</dbReference>
<reference evidence="1 2" key="1">
    <citation type="submission" date="2019-07" db="EMBL/GenBank/DDBJ databases">
        <title>Complete Genome Sequence of drought tolerant Plant Growth-Promoting Rhizobacterium Glutamicibacter halophytocola DR408.</title>
        <authorList>
            <person name="Nishu S.D."/>
            <person name="Lee T.K."/>
        </authorList>
    </citation>
    <scope>NUCLEOTIDE SEQUENCE [LARGE SCALE GENOMIC DNA]</scope>
    <source>
        <strain evidence="1 2">DR408</strain>
    </source>
</reference>
<protein>
    <submittedName>
        <fullName evidence="1">Nuclear transport factor 2 family protein</fullName>
    </submittedName>
</protein>
<evidence type="ECO:0000313" key="2">
    <source>
        <dbReference type="Proteomes" id="UP000320717"/>
    </source>
</evidence>
<evidence type="ECO:0000313" key="1">
    <source>
        <dbReference type="EMBL" id="QDY66315.1"/>
    </source>
</evidence>
<name>A0ABX5Y9H2_9MICC</name>
<proteinExistence type="predicted"/>
<sequence>MAMDKLPAPIQQFIDSTNAADSTKFADAFAEDAVLDDWGSKYRGKVAIRSWDSTDNIGVQSKFELVDFFEEQANVFNVTLSVSGNGHNGTGPMRFIVDDGLIRKLEILPD</sequence>
<dbReference type="Gene3D" id="3.10.450.50">
    <property type="match status" value="1"/>
</dbReference>
<keyword evidence="2" id="KW-1185">Reference proteome</keyword>
<dbReference type="EMBL" id="CP042260">
    <property type="protein sequence ID" value="QDY66315.1"/>
    <property type="molecule type" value="Genomic_DNA"/>
</dbReference>
<gene>
    <name evidence="1" type="ORF">FQA45_08285</name>
</gene>
<organism evidence="1 2">
    <name type="scientific">Glutamicibacter halophytocola</name>
    <dbReference type="NCBI Taxonomy" id="1933880"/>
    <lineage>
        <taxon>Bacteria</taxon>
        <taxon>Bacillati</taxon>
        <taxon>Actinomycetota</taxon>
        <taxon>Actinomycetes</taxon>
        <taxon>Micrococcales</taxon>
        <taxon>Micrococcaceae</taxon>
        <taxon>Glutamicibacter</taxon>
    </lineage>
</organism>